<protein>
    <submittedName>
        <fullName evidence="1">Uncharacterized protein</fullName>
    </submittedName>
</protein>
<sequence>MVLDNFSTVQAMDANCSSTDDALLVIACIYSGEMYDALNNAESNFFCYFTRDFEGDRVPESASEAYWDLSCEISLDIESSEIEANFMDSELSSFLAPQDDDIEELFPATLLETFLEATDLRKLDERDERKGCPIEHARNF</sequence>
<proteinExistence type="predicted"/>
<comment type="caution">
    <text evidence="1">The sequence shown here is derived from an EMBL/GenBank/DDBJ whole genome shotgun (WGS) entry which is preliminary data.</text>
</comment>
<organism evidence="1 2">
    <name type="scientific">Cinchona calisaya</name>
    <dbReference type="NCBI Taxonomy" id="153742"/>
    <lineage>
        <taxon>Eukaryota</taxon>
        <taxon>Viridiplantae</taxon>
        <taxon>Streptophyta</taxon>
        <taxon>Embryophyta</taxon>
        <taxon>Tracheophyta</taxon>
        <taxon>Spermatophyta</taxon>
        <taxon>Magnoliopsida</taxon>
        <taxon>eudicotyledons</taxon>
        <taxon>Gunneridae</taxon>
        <taxon>Pentapetalae</taxon>
        <taxon>asterids</taxon>
        <taxon>lamiids</taxon>
        <taxon>Gentianales</taxon>
        <taxon>Rubiaceae</taxon>
        <taxon>Cinchonoideae</taxon>
        <taxon>Cinchoneae</taxon>
        <taxon>Cinchona</taxon>
    </lineage>
</organism>
<gene>
    <name evidence="1" type="ORF">ACH5RR_021695</name>
</gene>
<evidence type="ECO:0000313" key="1">
    <source>
        <dbReference type="EMBL" id="KAL3519106.1"/>
    </source>
</evidence>
<dbReference type="EMBL" id="JBJUIK010000009">
    <property type="protein sequence ID" value="KAL3519106.1"/>
    <property type="molecule type" value="Genomic_DNA"/>
</dbReference>
<accession>A0ABD2ZI24</accession>
<evidence type="ECO:0000313" key="2">
    <source>
        <dbReference type="Proteomes" id="UP001630127"/>
    </source>
</evidence>
<keyword evidence="2" id="KW-1185">Reference proteome</keyword>
<dbReference type="AlphaFoldDB" id="A0ABD2ZI24"/>
<reference evidence="1 2" key="1">
    <citation type="submission" date="2024-11" db="EMBL/GenBank/DDBJ databases">
        <title>A near-complete genome assembly of Cinchona calisaya.</title>
        <authorList>
            <person name="Lian D.C."/>
            <person name="Zhao X.W."/>
            <person name="Wei L."/>
        </authorList>
    </citation>
    <scope>NUCLEOTIDE SEQUENCE [LARGE SCALE GENOMIC DNA]</scope>
    <source>
        <tissue evidence="1">Nenye</tissue>
    </source>
</reference>
<name>A0ABD2ZI24_9GENT</name>
<dbReference type="Proteomes" id="UP001630127">
    <property type="component" value="Unassembled WGS sequence"/>
</dbReference>